<proteinExistence type="predicted"/>
<sequence length="68" mass="7733">MTGQIKLPQRPEVTETCACAFASFHLPSCAKPPDNAVNAEPRVLRRVRLIIDFFKWGTRNRSSQMTGW</sequence>
<evidence type="ECO:0000313" key="1">
    <source>
        <dbReference type="EMBL" id="KAL5108282.1"/>
    </source>
</evidence>
<name>A0ABR4QF75_9CEST</name>
<keyword evidence="2" id="KW-1185">Reference proteome</keyword>
<gene>
    <name evidence="1" type="ORF">TcWFU_010443</name>
</gene>
<protein>
    <submittedName>
        <fullName evidence="1">Uncharacterized protein</fullName>
    </submittedName>
</protein>
<dbReference type="EMBL" id="JAKROA010000004">
    <property type="protein sequence ID" value="KAL5108282.1"/>
    <property type="molecule type" value="Genomic_DNA"/>
</dbReference>
<reference evidence="1 2" key="1">
    <citation type="journal article" date="2022" name="Front. Cell. Infect. Microbiol.">
        <title>The Genomes of Two Strains of Taenia crassiceps the Animal Model for the Study of Human Cysticercosis.</title>
        <authorList>
            <person name="Bobes R.J."/>
            <person name="Estrada K."/>
            <person name="Rios-Valencia D.G."/>
            <person name="Calderon-Gallegos A."/>
            <person name="de la Torre P."/>
            <person name="Carrero J.C."/>
            <person name="Sanchez-Flores A."/>
            <person name="Laclette J.P."/>
        </authorList>
    </citation>
    <scope>NUCLEOTIDE SEQUENCE [LARGE SCALE GENOMIC DNA]</scope>
    <source>
        <strain evidence="1">WFUcys</strain>
    </source>
</reference>
<organism evidence="1 2">
    <name type="scientific">Taenia crassiceps</name>
    <dbReference type="NCBI Taxonomy" id="6207"/>
    <lineage>
        <taxon>Eukaryota</taxon>
        <taxon>Metazoa</taxon>
        <taxon>Spiralia</taxon>
        <taxon>Lophotrochozoa</taxon>
        <taxon>Platyhelminthes</taxon>
        <taxon>Cestoda</taxon>
        <taxon>Eucestoda</taxon>
        <taxon>Cyclophyllidea</taxon>
        <taxon>Taeniidae</taxon>
        <taxon>Taenia</taxon>
    </lineage>
</organism>
<accession>A0ABR4QF75</accession>
<dbReference type="Proteomes" id="UP001651158">
    <property type="component" value="Unassembled WGS sequence"/>
</dbReference>
<comment type="caution">
    <text evidence="1">The sequence shown here is derived from an EMBL/GenBank/DDBJ whole genome shotgun (WGS) entry which is preliminary data.</text>
</comment>
<evidence type="ECO:0000313" key="2">
    <source>
        <dbReference type="Proteomes" id="UP001651158"/>
    </source>
</evidence>